<organism evidence="1 2">
    <name type="scientific">Limosa lapponica baueri</name>
    <dbReference type="NCBI Taxonomy" id="1758121"/>
    <lineage>
        <taxon>Eukaryota</taxon>
        <taxon>Metazoa</taxon>
        <taxon>Chordata</taxon>
        <taxon>Craniata</taxon>
        <taxon>Vertebrata</taxon>
        <taxon>Euteleostomi</taxon>
        <taxon>Archelosauria</taxon>
        <taxon>Archosauria</taxon>
        <taxon>Dinosauria</taxon>
        <taxon>Saurischia</taxon>
        <taxon>Theropoda</taxon>
        <taxon>Coelurosauria</taxon>
        <taxon>Aves</taxon>
        <taxon>Neognathae</taxon>
        <taxon>Neoaves</taxon>
        <taxon>Charadriiformes</taxon>
        <taxon>Scolopacidae</taxon>
        <taxon>Limosa</taxon>
    </lineage>
</organism>
<name>A0A2I0U6C1_LIMLA</name>
<protein>
    <submittedName>
        <fullName evidence="1">Uncharacterized protein</fullName>
    </submittedName>
</protein>
<gene>
    <name evidence="1" type="ORF">llap_8057</name>
</gene>
<dbReference type="Proteomes" id="UP000233556">
    <property type="component" value="Unassembled WGS sequence"/>
</dbReference>
<proteinExistence type="predicted"/>
<keyword evidence="2" id="KW-1185">Reference proteome</keyword>
<evidence type="ECO:0000313" key="1">
    <source>
        <dbReference type="EMBL" id="PKU41640.1"/>
    </source>
</evidence>
<reference evidence="2" key="1">
    <citation type="submission" date="2017-11" db="EMBL/GenBank/DDBJ databases">
        <authorList>
            <person name="Lima N.C."/>
            <person name="Parody-Merino A.M."/>
            <person name="Battley P.F."/>
            <person name="Fidler A.E."/>
            <person name="Prosdocimi F."/>
        </authorList>
    </citation>
    <scope>NUCLEOTIDE SEQUENCE [LARGE SCALE GENOMIC DNA]</scope>
</reference>
<sequence length="165" mass="19007">MFLEAMHHPTPRLNQLADLEHDNPYVLKILYSDKEQCYDKGIGSFGWVTEEESGFCLSAQGEVTTQEEVKNINLNELFIGKHGRIRLVLMKGSIDPEKQKILWTKTMKSFIEEDMNFSHLGAKYGVNAMQPETEMFRIFRIAEAPVLLQKITCVCVNVGHRREDM</sequence>
<reference evidence="2" key="2">
    <citation type="submission" date="2017-12" db="EMBL/GenBank/DDBJ databases">
        <title>Genome sequence of the Bar-tailed Godwit (Limosa lapponica baueri).</title>
        <authorList>
            <person name="Lima N.C.B."/>
            <person name="Parody-Merino A.M."/>
            <person name="Battley P.F."/>
            <person name="Fidler A.E."/>
            <person name="Prosdocimi F."/>
        </authorList>
    </citation>
    <scope>NUCLEOTIDE SEQUENCE [LARGE SCALE GENOMIC DNA]</scope>
</reference>
<dbReference type="AlphaFoldDB" id="A0A2I0U6C1"/>
<dbReference type="EMBL" id="KZ506093">
    <property type="protein sequence ID" value="PKU41640.1"/>
    <property type="molecule type" value="Genomic_DNA"/>
</dbReference>
<accession>A0A2I0U6C1</accession>
<evidence type="ECO:0000313" key="2">
    <source>
        <dbReference type="Proteomes" id="UP000233556"/>
    </source>
</evidence>